<organism evidence="2 4">
    <name type="scientific">Streptococcus equinus</name>
    <name type="common">Streptococcus bovis</name>
    <dbReference type="NCBI Taxonomy" id="1335"/>
    <lineage>
        <taxon>Bacteria</taxon>
        <taxon>Bacillati</taxon>
        <taxon>Bacillota</taxon>
        <taxon>Bacilli</taxon>
        <taxon>Lactobacillales</taxon>
        <taxon>Streptococcaceae</taxon>
        <taxon>Streptococcus</taxon>
    </lineage>
</organism>
<feature type="transmembrane region" description="Helical" evidence="1">
    <location>
        <begin position="12"/>
        <end position="29"/>
    </location>
</feature>
<dbReference type="EMBL" id="FZRA01000002">
    <property type="protein sequence ID" value="SNU07313.1"/>
    <property type="molecule type" value="Genomic_DNA"/>
</dbReference>
<protein>
    <submittedName>
        <fullName evidence="2">Uncharacterized protein</fullName>
    </submittedName>
</protein>
<evidence type="ECO:0000256" key="1">
    <source>
        <dbReference type="SAM" id="Phobius"/>
    </source>
</evidence>
<gene>
    <name evidence="2" type="ORF">SAMN05216400_1652</name>
    <name evidence="3" type="ORF">SAMN05216470_0746</name>
</gene>
<dbReference type="Proteomes" id="UP000183162">
    <property type="component" value="Unassembled WGS sequence"/>
</dbReference>
<dbReference type="AlphaFoldDB" id="A0A1G9MZD5"/>
<keyword evidence="1" id="KW-0472">Membrane</keyword>
<accession>A0A1G9MZD5</accession>
<proteinExistence type="predicted"/>
<dbReference type="Proteomes" id="UP000214649">
    <property type="component" value="Unassembled WGS sequence"/>
</dbReference>
<sequence>MLFTEKRLRNSSIVVTIVLVISLLIFFKYSSFKAYQTNKISSHIEKEDIVFLDSLRNLTHLPYE</sequence>
<reference evidence="2 4" key="1">
    <citation type="submission" date="2016-10" db="EMBL/GenBank/DDBJ databases">
        <authorList>
            <person name="de Groot N.N."/>
        </authorList>
    </citation>
    <scope>NUCLEOTIDE SEQUENCE [LARGE SCALE GENOMIC DNA]</scope>
    <source>
        <strain evidence="2 4">Sb09</strain>
    </source>
</reference>
<reference evidence="3 5" key="2">
    <citation type="submission" date="2017-07" db="EMBL/GenBank/DDBJ databases">
        <authorList>
            <person name="Sun Z.S."/>
            <person name="Albrecht U."/>
            <person name="Echele G."/>
            <person name="Lee C.C."/>
        </authorList>
    </citation>
    <scope>NUCLEOTIDE SEQUENCE [LARGE SCALE GENOMIC DNA]</scope>
    <source>
        <strain evidence="3 5">AR3</strain>
    </source>
</reference>
<keyword evidence="1" id="KW-1133">Transmembrane helix</keyword>
<evidence type="ECO:0000313" key="4">
    <source>
        <dbReference type="Proteomes" id="UP000183162"/>
    </source>
</evidence>
<dbReference type="EMBL" id="FNGX01000005">
    <property type="protein sequence ID" value="SDL79589.1"/>
    <property type="molecule type" value="Genomic_DNA"/>
</dbReference>
<keyword evidence="1" id="KW-0812">Transmembrane</keyword>
<evidence type="ECO:0000313" key="2">
    <source>
        <dbReference type="EMBL" id="SDL79589.1"/>
    </source>
</evidence>
<name>A0A1G9MZD5_STREI</name>
<evidence type="ECO:0000313" key="5">
    <source>
        <dbReference type="Proteomes" id="UP000214649"/>
    </source>
</evidence>
<evidence type="ECO:0000313" key="3">
    <source>
        <dbReference type="EMBL" id="SNU07313.1"/>
    </source>
</evidence>